<feature type="transmembrane region" description="Helical" evidence="4">
    <location>
        <begin position="170"/>
        <end position="189"/>
    </location>
</feature>
<reference evidence="7" key="1">
    <citation type="submission" date="2018-02" db="EMBL/GenBank/DDBJ databases">
        <authorList>
            <person name="Hausmann B."/>
        </authorList>
    </citation>
    <scope>NUCLEOTIDE SEQUENCE [LARGE SCALE GENOMIC DNA]</scope>
    <source>
        <strain evidence="7">Peat soil MAG SbA1</strain>
    </source>
</reference>
<proteinExistence type="predicted"/>
<feature type="domain" description="Major facilitator superfamily (MFS) profile" evidence="5">
    <location>
        <begin position="14"/>
        <end position="404"/>
    </location>
</feature>
<dbReference type="Pfam" id="PF07690">
    <property type="entry name" value="MFS_1"/>
    <property type="match status" value="2"/>
</dbReference>
<feature type="transmembrane region" description="Helical" evidence="4">
    <location>
        <begin position="250"/>
        <end position="270"/>
    </location>
</feature>
<feature type="transmembrane region" description="Helical" evidence="4">
    <location>
        <begin position="379"/>
        <end position="398"/>
    </location>
</feature>
<dbReference type="Gene3D" id="1.20.1250.20">
    <property type="entry name" value="MFS general substrate transporter like domains"/>
    <property type="match status" value="1"/>
</dbReference>
<feature type="transmembrane region" description="Helical" evidence="4">
    <location>
        <begin position="81"/>
        <end position="103"/>
    </location>
</feature>
<dbReference type="OrthoDB" id="9810492at2"/>
<dbReference type="SUPFAM" id="SSF103473">
    <property type="entry name" value="MFS general substrate transporter"/>
    <property type="match status" value="1"/>
</dbReference>
<protein>
    <submittedName>
        <fullName evidence="6">Major facilitator superfamily MFS_1</fullName>
    </submittedName>
</protein>
<feature type="transmembrane region" description="Helical" evidence="4">
    <location>
        <begin position="291"/>
        <end position="308"/>
    </location>
</feature>
<feature type="transmembrane region" description="Helical" evidence="4">
    <location>
        <begin position="351"/>
        <end position="373"/>
    </location>
</feature>
<dbReference type="CDD" id="cd17370">
    <property type="entry name" value="MFS_MJ1317_like"/>
    <property type="match status" value="1"/>
</dbReference>
<feature type="transmembrane region" description="Helical" evidence="4">
    <location>
        <begin position="31"/>
        <end position="53"/>
    </location>
</feature>
<keyword evidence="3 4" id="KW-0472">Membrane</keyword>
<accession>A0A2U3JVW8</accession>
<feature type="transmembrane region" description="Helical" evidence="4">
    <location>
        <begin position="223"/>
        <end position="244"/>
    </location>
</feature>
<dbReference type="PANTHER" id="PTHR23518:SF2">
    <property type="entry name" value="MAJOR FACILITATOR SUPERFAMILY TRANSPORTER"/>
    <property type="match status" value="1"/>
</dbReference>
<dbReference type="InterPro" id="IPR020846">
    <property type="entry name" value="MFS_dom"/>
</dbReference>
<keyword evidence="2 4" id="KW-1133">Transmembrane helix</keyword>
<gene>
    <name evidence="6" type="ORF">SBA1_100021</name>
</gene>
<sequence>MPASPQPQPSAARNIYAFGITSFLNDTATEMAYWVLPAFLVSLGAGPAQLGLIEGIAESVASFAKLFSGYLTDRLDRRKPLVVAGYFAANAVKPLLAIATAWWHVLLIRFIDRSAKGVRGAPRDVMVAESVGKDRLGAAYGLIQSLDSAGAIAGPLVALALLARFGIRSVFWAAAVPGALCVLVALLGIRETRRPGSDWSSCGDGRPRPSGGAKLRAGLPRSFYFVLFAVTLFSLGNSSDMFLVMRAQNVGIPVALAPLLGLVFNLTYTLGSWPAGWFSDQCSRRGFSRRWMAAAGYLIFAAVYFVFGRAPSRLAIWAAMAVYGLYYALTQPVLKALMVETVAEDVRGRALGVYFFVTSVATLAASLITGGLWRQYGPGMAFYVSAALAVGSAALFMLPGRRLTGKSSFAG</sequence>
<dbReference type="GO" id="GO:0022857">
    <property type="term" value="F:transmembrane transporter activity"/>
    <property type="evidence" value="ECO:0007669"/>
    <property type="project" value="InterPro"/>
</dbReference>
<evidence type="ECO:0000256" key="1">
    <source>
        <dbReference type="ARBA" id="ARBA00022692"/>
    </source>
</evidence>
<dbReference type="AlphaFoldDB" id="A0A2U3JVW8"/>
<dbReference type="PANTHER" id="PTHR23518">
    <property type="entry name" value="C-METHYLTRANSFERASE"/>
    <property type="match status" value="1"/>
</dbReference>
<dbReference type="Proteomes" id="UP000238701">
    <property type="component" value="Unassembled WGS sequence"/>
</dbReference>
<dbReference type="PROSITE" id="PS50850">
    <property type="entry name" value="MFS"/>
    <property type="match status" value="1"/>
</dbReference>
<name>A0A2U3JVW8_9BACT</name>
<feature type="transmembrane region" description="Helical" evidence="4">
    <location>
        <begin position="314"/>
        <end position="330"/>
    </location>
</feature>
<evidence type="ECO:0000313" key="7">
    <source>
        <dbReference type="Proteomes" id="UP000238701"/>
    </source>
</evidence>
<dbReference type="InterPro" id="IPR011701">
    <property type="entry name" value="MFS"/>
</dbReference>
<evidence type="ECO:0000259" key="5">
    <source>
        <dbReference type="PROSITE" id="PS50850"/>
    </source>
</evidence>
<dbReference type="InterPro" id="IPR036259">
    <property type="entry name" value="MFS_trans_sf"/>
</dbReference>
<organism evidence="6 7">
    <name type="scientific">Candidatus Sulfotelmatobacter kueseliae</name>
    <dbReference type="NCBI Taxonomy" id="2042962"/>
    <lineage>
        <taxon>Bacteria</taxon>
        <taxon>Pseudomonadati</taxon>
        <taxon>Acidobacteriota</taxon>
        <taxon>Terriglobia</taxon>
        <taxon>Terriglobales</taxon>
        <taxon>Candidatus Korobacteraceae</taxon>
        <taxon>Candidatus Sulfotelmatobacter</taxon>
    </lineage>
</organism>
<dbReference type="EMBL" id="OMOD01000002">
    <property type="protein sequence ID" value="SPF31565.1"/>
    <property type="molecule type" value="Genomic_DNA"/>
</dbReference>
<evidence type="ECO:0000256" key="3">
    <source>
        <dbReference type="ARBA" id="ARBA00023136"/>
    </source>
</evidence>
<keyword evidence="1 4" id="KW-0812">Transmembrane</keyword>
<evidence type="ECO:0000256" key="2">
    <source>
        <dbReference type="ARBA" id="ARBA00022989"/>
    </source>
</evidence>
<evidence type="ECO:0000256" key="4">
    <source>
        <dbReference type="SAM" id="Phobius"/>
    </source>
</evidence>
<evidence type="ECO:0000313" key="6">
    <source>
        <dbReference type="EMBL" id="SPF31565.1"/>
    </source>
</evidence>